<dbReference type="eggNOG" id="ENOG502S99N">
    <property type="taxonomic scope" value="Eukaryota"/>
</dbReference>
<evidence type="ECO:0000313" key="2">
    <source>
        <dbReference type="EMBL" id="EFJ36838.1"/>
    </source>
</evidence>
<dbReference type="Pfam" id="PF14249">
    <property type="entry name" value="Tocopherol_cycl"/>
    <property type="match status" value="1"/>
</dbReference>
<dbReference type="Proteomes" id="UP000001514">
    <property type="component" value="Unassembled WGS sequence"/>
</dbReference>
<evidence type="ECO:0000313" key="3">
    <source>
        <dbReference type="Proteomes" id="UP000001514"/>
    </source>
</evidence>
<protein>
    <recommendedName>
        <fullName evidence="4">AttH domain-containing protein</fullName>
    </recommendedName>
</protein>
<organism evidence="3">
    <name type="scientific">Selaginella moellendorffii</name>
    <name type="common">Spikemoss</name>
    <dbReference type="NCBI Taxonomy" id="88036"/>
    <lineage>
        <taxon>Eukaryota</taxon>
        <taxon>Viridiplantae</taxon>
        <taxon>Streptophyta</taxon>
        <taxon>Embryophyta</taxon>
        <taxon>Tracheophyta</taxon>
        <taxon>Lycopodiopsida</taxon>
        <taxon>Selaginellales</taxon>
        <taxon>Selaginellaceae</taxon>
        <taxon>Selaginella</taxon>
    </lineage>
</organism>
<dbReference type="AlphaFoldDB" id="D8QRV9"/>
<dbReference type="Gramene" id="EFJ36838">
    <property type="protein sequence ID" value="EFJ36838"/>
    <property type="gene ID" value="SELMODRAFT_437910"/>
</dbReference>
<dbReference type="OMA" id="FEWEANG"/>
<dbReference type="PANTHER" id="PTHR35309">
    <property type="match status" value="1"/>
</dbReference>
<name>D8QRV9_SELML</name>
<reference evidence="2 3" key="1">
    <citation type="journal article" date="2011" name="Science">
        <title>The Selaginella genome identifies genetic changes associated with the evolution of vascular plants.</title>
        <authorList>
            <person name="Banks J.A."/>
            <person name="Nishiyama T."/>
            <person name="Hasebe M."/>
            <person name="Bowman J.L."/>
            <person name="Gribskov M."/>
            <person name="dePamphilis C."/>
            <person name="Albert V.A."/>
            <person name="Aono N."/>
            <person name="Aoyama T."/>
            <person name="Ambrose B.A."/>
            <person name="Ashton N.W."/>
            <person name="Axtell M.J."/>
            <person name="Barker E."/>
            <person name="Barker M.S."/>
            <person name="Bennetzen J.L."/>
            <person name="Bonawitz N.D."/>
            <person name="Chapple C."/>
            <person name="Cheng C."/>
            <person name="Correa L.G."/>
            <person name="Dacre M."/>
            <person name="DeBarry J."/>
            <person name="Dreyer I."/>
            <person name="Elias M."/>
            <person name="Engstrom E.M."/>
            <person name="Estelle M."/>
            <person name="Feng L."/>
            <person name="Finet C."/>
            <person name="Floyd S.K."/>
            <person name="Frommer W.B."/>
            <person name="Fujita T."/>
            <person name="Gramzow L."/>
            <person name="Gutensohn M."/>
            <person name="Harholt J."/>
            <person name="Hattori M."/>
            <person name="Heyl A."/>
            <person name="Hirai T."/>
            <person name="Hiwatashi Y."/>
            <person name="Ishikawa M."/>
            <person name="Iwata M."/>
            <person name="Karol K.G."/>
            <person name="Koehler B."/>
            <person name="Kolukisaoglu U."/>
            <person name="Kubo M."/>
            <person name="Kurata T."/>
            <person name="Lalonde S."/>
            <person name="Li K."/>
            <person name="Li Y."/>
            <person name="Litt A."/>
            <person name="Lyons E."/>
            <person name="Manning G."/>
            <person name="Maruyama T."/>
            <person name="Michael T.P."/>
            <person name="Mikami K."/>
            <person name="Miyazaki S."/>
            <person name="Morinaga S."/>
            <person name="Murata T."/>
            <person name="Mueller-Roeber B."/>
            <person name="Nelson D.R."/>
            <person name="Obara M."/>
            <person name="Oguri Y."/>
            <person name="Olmstead R.G."/>
            <person name="Onodera N."/>
            <person name="Petersen B.L."/>
            <person name="Pils B."/>
            <person name="Prigge M."/>
            <person name="Rensing S.A."/>
            <person name="Riano-Pachon D.M."/>
            <person name="Roberts A.W."/>
            <person name="Sato Y."/>
            <person name="Scheller H.V."/>
            <person name="Schulz B."/>
            <person name="Schulz C."/>
            <person name="Shakirov E.V."/>
            <person name="Shibagaki N."/>
            <person name="Shinohara N."/>
            <person name="Shippen D.E."/>
            <person name="Soerensen I."/>
            <person name="Sotooka R."/>
            <person name="Sugimoto N."/>
            <person name="Sugita M."/>
            <person name="Sumikawa N."/>
            <person name="Tanurdzic M."/>
            <person name="Theissen G."/>
            <person name="Ulvskov P."/>
            <person name="Wakazuki S."/>
            <person name="Weng J.K."/>
            <person name="Willats W.W."/>
            <person name="Wipf D."/>
            <person name="Wolf P.G."/>
            <person name="Yang L."/>
            <person name="Zimmer A.D."/>
            <person name="Zhu Q."/>
            <person name="Mitros T."/>
            <person name="Hellsten U."/>
            <person name="Loque D."/>
            <person name="Otillar R."/>
            <person name="Salamov A."/>
            <person name="Schmutz J."/>
            <person name="Shapiro H."/>
            <person name="Lindquist E."/>
            <person name="Lucas S."/>
            <person name="Rokhsar D."/>
            <person name="Grigoriev I.V."/>
        </authorList>
    </citation>
    <scope>NUCLEOTIDE SEQUENCE [LARGE SCALE GENOMIC DNA]</scope>
</reference>
<proteinExistence type="predicted"/>
<dbReference type="EMBL" id="GL377566">
    <property type="protein sequence ID" value="EFJ36838.1"/>
    <property type="molecule type" value="Genomic_DNA"/>
</dbReference>
<dbReference type="PANTHER" id="PTHR35309:SF4">
    <property type="entry name" value="TOCOPHEROL CYCLASE"/>
    <property type="match status" value="1"/>
</dbReference>
<evidence type="ECO:0000256" key="1">
    <source>
        <dbReference type="SAM" id="MobiDB-lite"/>
    </source>
</evidence>
<dbReference type="KEGG" id="smo:SELMODRAFT_437910"/>
<keyword evidence="3" id="KW-1185">Reference proteome</keyword>
<dbReference type="HOGENOM" id="CLU_038105_0_0_1"/>
<sequence length="424" mass="46723">MAAAAVAACNACGQWPFPGGLSAAPRRRRGIDRGIAVRMAKGEEESSSSVLESVEEAEFSGQHPWDPHKPSFSRLLPERIRPYPSFEGWYTRLVDEPRQFSAGVIMATNYATQESQVTLLFSDSSRSTHAVAVKTKDAKFSTIGDLSGADNDDEPKGFQWEAAGIGKIVMKPNESEVEVRLNGYDLRVETSGTVPWDSGNSKKGPEGWAGKVPLFPCHWYVHSLGSRAKYTFFSSDKNMVVHGDGFAHQEKNWGETFPAGHVWLQGMSRDNSSQIVCSGARFKLGKLLETPYVFSLGYRSANCKLDLRTNNLGTIFKDVQLSPLEAKFALTGVGPSHTIKILCYASPVSFSEQILAPIGKLEWKPACRESFVATIEVEVFEHAVWGVANEDKLVDSQMFRCAALEFGEDLLEDALQQQDQSNPN</sequence>
<feature type="region of interest" description="Disordered" evidence="1">
    <location>
        <begin position="46"/>
        <end position="71"/>
    </location>
</feature>
<dbReference type="OrthoDB" id="1888124at2759"/>
<gene>
    <name evidence="2" type="ORF">SELMODRAFT_437910</name>
</gene>
<dbReference type="InParanoid" id="D8QRV9"/>
<dbReference type="GO" id="GO:0009976">
    <property type="term" value="F:tocopherol cyclase activity"/>
    <property type="evidence" value="ECO:0007669"/>
    <property type="project" value="InterPro"/>
</dbReference>
<dbReference type="InterPro" id="IPR025893">
    <property type="entry name" value="Tocopherol_cyclase"/>
</dbReference>
<accession>D8QRV9</accession>
<evidence type="ECO:0008006" key="4">
    <source>
        <dbReference type="Google" id="ProtNLM"/>
    </source>
</evidence>